<dbReference type="Pfam" id="PF01643">
    <property type="entry name" value="Acyl-ACP_TE"/>
    <property type="match status" value="1"/>
</dbReference>
<gene>
    <name evidence="10" type="ORF">KCG48_00865</name>
</gene>
<dbReference type="InterPro" id="IPR045023">
    <property type="entry name" value="FATA/B"/>
</dbReference>
<evidence type="ECO:0008006" key="12">
    <source>
        <dbReference type="Google" id="ProtNLM"/>
    </source>
</evidence>
<dbReference type="EMBL" id="JAGSCS010000001">
    <property type="protein sequence ID" value="MBR0574881.1"/>
    <property type="molecule type" value="Genomic_DNA"/>
</dbReference>
<dbReference type="InterPro" id="IPR029069">
    <property type="entry name" value="HotDog_dom_sf"/>
</dbReference>
<comment type="caution">
    <text evidence="10">The sequence shown here is derived from an EMBL/GenBank/DDBJ whole genome shotgun (WGS) entry which is preliminary data.</text>
</comment>
<proteinExistence type="inferred from homology"/>
<dbReference type="InterPro" id="IPR049427">
    <property type="entry name" value="Acyl-ACP_TE_C"/>
</dbReference>
<evidence type="ECO:0000256" key="5">
    <source>
        <dbReference type="ARBA" id="ARBA00022946"/>
    </source>
</evidence>
<evidence type="ECO:0000256" key="2">
    <source>
        <dbReference type="ARBA" id="ARBA00022516"/>
    </source>
</evidence>
<dbReference type="Gene3D" id="3.10.129.10">
    <property type="entry name" value="Hotdog Thioesterase"/>
    <property type="match status" value="1"/>
</dbReference>
<dbReference type="SUPFAM" id="SSF54637">
    <property type="entry name" value="Thioesterase/thiol ester dehydrase-isomerase"/>
    <property type="match status" value="2"/>
</dbReference>
<keyword evidence="7" id="KW-0275">Fatty acid biosynthesis</keyword>
<evidence type="ECO:0000313" key="10">
    <source>
        <dbReference type="EMBL" id="MBR0574881.1"/>
    </source>
</evidence>
<keyword evidence="2" id="KW-0444">Lipid biosynthesis</keyword>
<dbReference type="GO" id="GO:0000036">
    <property type="term" value="F:acyl carrier activity"/>
    <property type="evidence" value="ECO:0007669"/>
    <property type="project" value="TreeGrafter"/>
</dbReference>
<dbReference type="Pfam" id="PF20791">
    <property type="entry name" value="Acyl-ACP_TE_C"/>
    <property type="match status" value="1"/>
</dbReference>
<evidence type="ECO:0000256" key="3">
    <source>
        <dbReference type="ARBA" id="ARBA00022801"/>
    </source>
</evidence>
<dbReference type="GO" id="GO:0016297">
    <property type="term" value="F:fatty acyl-[ACP] hydrolase activity"/>
    <property type="evidence" value="ECO:0007669"/>
    <property type="project" value="InterPro"/>
</dbReference>
<keyword evidence="3" id="KW-0378">Hydrolase</keyword>
<comment type="similarity">
    <text evidence="1">Belongs to the acyl-ACP thioesterase family.</text>
</comment>
<keyword evidence="6" id="KW-0443">Lipid metabolism</keyword>
<dbReference type="RefSeq" id="WP_211799395.1">
    <property type="nucleotide sequence ID" value="NZ_JAGSCS010000001.1"/>
</dbReference>
<keyword evidence="4" id="KW-0276">Fatty acid metabolism</keyword>
<evidence type="ECO:0000313" key="11">
    <source>
        <dbReference type="Proteomes" id="UP000675379"/>
    </source>
</evidence>
<evidence type="ECO:0000259" key="9">
    <source>
        <dbReference type="Pfam" id="PF20791"/>
    </source>
</evidence>
<evidence type="ECO:0000256" key="6">
    <source>
        <dbReference type="ARBA" id="ARBA00023098"/>
    </source>
</evidence>
<keyword evidence="11" id="KW-1185">Reference proteome</keyword>
<feature type="domain" description="Acyl-ACP thioesterase N-terminal hotdog" evidence="8">
    <location>
        <begin position="2"/>
        <end position="129"/>
    </location>
</feature>
<evidence type="ECO:0000256" key="7">
    <source>
        <dbReference type="ARBA" id="ARBA00023160"/>
    </source>
</evidence>
<evidence type="ECO:0000256" key="4">
    <source>
        <dbReference type="ARBA" id="ARBA00022832"/>
    </source>
</evidence>
<sequence length="259" mass="30288">MKEYQKDFIIDYKDVDRYLYLRLDAVVQMLNTLSMYHTVNLGMEPDYMEKRGLVWVLYQWRLNLAEGRYYAQKLTFRTFAVFQKEIYSHRYFHAVDEAGNVVGTALSIWIVIDQEKRKMVKIPPDIQAAFSDRLHPALSPEQQTLVDQLDTSSLRRRKDAEFQEEKKVELRFTDIDSNGHVNNTVYVGWAVEALKFQGDETFLETHVPQGLSIIYKKEKLPGGAVVIRTARQGQESYHEILDEEGCLLSILELSWKTRP</sequence>
<accession>A0A941CPG1</accession>
<dbReference type="AlphaFoldDB" id="A0A941CPG1"/>
<reference evidence="10" key="1">
    <citation type="submission" date="2021-04" db="EMBL/GenBank/DDBJ databases">
        <title>Proteiniclasticum sedimins sp. nov., an obligate anaerobic bacterium isolated from anaerobic sludge.</title>
        <authorList>
            <person name="Liu J."/>
        </authorList>
    </citation>
    <scope>NUCLEOTIDE SEQUENCE</scope>
    <source>
        <strain evidence="10">BAD-10</strain>
    </source>
</reference>
<dbReference type="Proteomes" id="UP000675379">
    <property type="component" value="Unassembled WGS sequence"/>
</dbReference>
<protein>
    <recommendedName>
        <fullName evidence="12">Acyl-ACP thioesterase</fullName>
    </recommendedName>
</protein>
<keyword evidence="5" id="KW-0809">Transit peptide</keyword>
<dbReference type="PANTHER" id="PTHR31727:SF6">
    <property type="entry name" value="OLEOYL-ACYL CARRIER PROTEIN THIOESTERASE 1, CHLOROPLASTIC"/>
    <property type="match status" value="1"/>
</dbReference>
<feature type="domain" description="Acyl-ACP thioesterase-like C-terminal" evidence="9">
    <location>
        <begin position="160"/>
        <end position="245"/>
    </location>
</feature>
<evidence type="ECO:0000259" key="8">
    <source>
        <dbReference type="Pfam" id="PF01643"/>
    </source>
</evidence>
<dbReference type="InterPro" id="IPR002864">
    <property type="entry name" value="Acyl-ACP_thioesterase_NHD"/>
</dbReference>
<organism evidence="10 11">
    <name type="scientific">Proteiniclasticum sediminis</name>
    <dbReference type="NCBI Taxonomy" id="2804028"/>
    <lineage>
        <taxon>Bacteria</taxon>
        <taxon>Bacillati</taxon>
        <taxon>Bacillota</taxon>
        <taxon>Clostridia</taxon>
        <taxon>Eubacteriales</taxon>
        <taxon>Clostridiaceae</taxon>
        <taxon>Proteiniclasticum</taxon>
    </lineage>
</organism>
<dbReference type="PANTHER" id="PTHR31727">
    <property type="entry name" value="OLEOYL-ACYL CARRIER PROTEIN THIOESTERASE 1, CHLOROPLASTIC"/>
    <property type="match status" value="1"/>
</dbReference>
<evidence type="ECO:0000256" key="1">
    <source>
        <dbReference type="ARBA" id="ARBA00006500"/>
    </source>
</evidence>
<name>A0A941CPG1_9CLOT</name>